<protein>
    <recommendedName>
        <fullName evidence="1">SpaA-like prealbumin fold domain-containing protein</fullName>
    </recommendedName>
</protein>
<reference evidence="2 3" key="1">
    <citation type="submission" date="2017-11" db="EMBL/GenBank/DDBJ databases">
        <title>Whole genome sequencing of Psychrobacter pocilloporae S6-60T(=JCM 31058T=LMG 29157T).</title>
        <authorList>
            <person name="Das S.K."/>
        </authorList>
    </citation>
    <scope>NUCLEOTIDE SEQUENCE [LARGE SCALE GENOMIC DNA]</scope>
    <source>
        <strain evidence="2 3">S6-60</strain>
    </source>
</reference>
<keyword evidence="3" id="KW-1185">Reference proteome</keyword>
<dbReference type="RefSeq" id="WP_284719271.1">
    <property type="nucleotide sequence ID" value="NZ_PGFT01000001.1"/>
</dbReference>
<dbReference type="InterPro" id="IPR048834">
    <property type="entry name" value="SpaA_pre-album"/>
</dbReference>
<name>A0ABT6IRU6_9GAMM</name>
<dbReference type="Pfam" id="PF20674">
    <property type="entry name" value="SpaA_3"/>
    <property type="match status" value="1"/>
</dbReference>
<comment type="caution">
    <text evidence="2">The sequence shown here is derived from an EMBL/GenBank/DDBJ whole genome shotgun (WGS) entry which is preliminary data.</text>
</comment>
<accession>A0ABT6IRU6</accession>
<proteinExistence type="predicted"/>
<evidence type="ECO:0000259" key="1">
    <source>
        <dbReference type="Pfam" id="PF20674"/>
    </source>
</evidence>
<dbReference type="EMBL" id="PGFT01000001">
    <property type="protein sequence ID" value="MDH4904546.1"/>
    <property type="molecule type" value="Genomic_DNA"/>
</dbReference>
<gene>
    <name evidence="2" type="ORF">CUR83_05625</name>
</gene>
<feature type="domain" description="SpaA-like prealbumin fold" evidence="1">
    <location>
        <begin position="276"/>
        <end position="392"/>
    </location>
</feature>
<evidence type="ECO:0000313" key="2">
    <source>
        <dbReference type="EMBL" id="MDH4904546.1"/>
    </source>
</evidence>
<organism evidence="2 3">
    <name type="scientific">Psychrobacter pocilloporae</name>
    <dbReference type="NCBI Taxonomy" id="1775882"/>
    <lineage>
        <taxon>Bacteria</taxon>
        <taxon>Pseudomonadati</taxon>
        <taxon>Pseudomonadota</taxon>
        <taxon>Gammaproteobacteria</taxon>
        <taxon>Moraxellales</taxon>
        <taxon>Moraxellaceae</taxon>
        <taxon>Psychrobacter</taxon>
    </lineage>
</organism>
<dbReference type="Proteomes" id="UP001243298">
    <property type="component" value="Unassembled WGS sequence"/>
</dbReference>
<sequence length="676" mass="72734">MNSSIELSAFKSRVTRWIAIPSLLILLPNYLAFAAITTCPAGYISDEFSSTDYSNLGSTASPPILGVNQLLNGLKSESYTVASNSLITTGSLDAGGSNLYRPKTLAGNLQSFEFFQDFTNKASSRTVSYTFKNSFTNESQALTNVSLSIYDIDVNYVGSTSSGTRYFEFSDQVTITGFTSAGTSVTPTLIYRGTGITTTAPYRQTTTTGSVLCSTDSVDERCKVSVAFNQPVVRVDVTYGNNPDLNYYDFSNFGNPGDQLINIVFDGYCYLPQPRLTYTKVLSSSRKTNTDQFTVQIKDNADNSVVTSGINSVTTTGSGNTVTTGTGTTGTFKVNPTKTYTLTEAVSGTTNLADYTALYACRRSDGTTVTTLDPKNLKLTYGDSWTCTITNDRSNYVFSGTVFNDNGNVSNPSKDDISSKYLNNSLYFNGKYDSPTESGIPFTTGHTITLNKCAGDSGTFSPQTVNIGNDGTYSFSLTPAQVGSYTRLCVTQNEPSNYTYSVDTTSDVRQINIINSQYNYPSNDFGDVIQANAALVLIKSQYIHDCSLNNLATIGVNYEGSASSAYSIKPISGIVPGQCIAYRIEAINRGNVSLTDIVIKDRLQSKNDSNNSLITSTLVNPIPIGENSGTPSFATNSVSIGNNGTVITNTFSLGATTATRRQAIRFNTKYGTTISN</sequence>
<evidence type="ECO:0000313" key="3">
    <source>
        <dbReference type="Proteomes" id="UP001243298"/>
    </source>
</evidence>